<feature type="compositionally biased region" description="Gly residues" evidence="1">
    <location>
        <begin position="1271"/>
        <end position="1287"/>
    </location>
</feature>
<feature type="compositionally biased region" description="Low complexity" evidence="1">
    <location>
        <begin position="1102"/>
        <end position="1119"/>
    </location>
</feature>
<dbReference type="EMBL" id="VFQX01000035">
    <property type="protein sequence ID" value="KAF0977249.1"/>
    <property type="molecule type" value="Genomic_DNA"/>
</dbReference>
<comment type="caution">
    <text evidence="2">The sequence shown here is derived from an EMBL/GenBank/DDBJ whole genome shotgun (WGS) entry which is preliminary data.</text>
</comment>
<feature type="compositionally biased region" description="Low complexity" evidence="1">
    <location>
        <begin position="1"/>
        <end position="14"/>
    </location>
</feature>
<dbReference type="Proteomes" id="UP000444721">
    <property type="component" value="Unassembled WGS sequence"/>
</dbReference>
<dbReference type="GO" id="GO:0005634">
    <property type="term" value="C:nucleus"/>
    <property type="evidence" value="ECO:0007669"/>
    <property type="project" value="TreeGrafter"/>
</dbReference>
<feature type="region of interest" description="Disordered" evidence="1">
    <location>
        <begin position="1251"/>
        <end position="1325"/>
    </location>
</feature>
<feature type="region of interest" description="Disordered" evidence="1">
    <location>
        <begin position="1"/>
        <end position="86"/>
    </location>
</feature>
<dbReference type="VEuPathDB" id="AmoebaDB:FDP41_003902"/>
<gene>
    <name evidence="2" type="ORF">FDP41_003902</name>
</gene>
<dbReference type="GO" id="GO:0042594">
    <property type="term" value="P:response to starvation"/>
    <property type="evidence" value="ECO:0007669"/>
    <property type="project" value="TreeGrafter"/>
</dbReference>
<feature type="compositionally biased region" description="Polar residues" evidence="1">
    <location>
        <begin position="1091"/>
        <end position="1101"/>
    </location>
</feature>
<keyword evidence="3" id="KW-1185">Reference proteome</keyword>
<dbReference type="VEuPathDB" id="AmoebaDB:NF0047480"/>
<feature type="region of interest" description="Disordered" evidence="1">
    <location>
        <begin position="224"/>
        <end position="254"/>
    </location>
</feature>
<feature type="compositionally biased region" description="Low complexity" evidence="1">
    <location>
        <begin position="1254"/>
        <end position="1270"/>
    </location>
</feature>
<feature type="compositionally biased region" description="Low complexity" evidence="1">
    <location>
        <begin position="41"/>
        <end position="81"/>
    </location>
</feature>
<feature type="region of interest" description="Disordered" evidence="1">
    <location>
        <begin position="119"/>
        <end position="203"/>
    </location>
</feature>
<dbReference type="VEuPathDB" id="AmoebaDB:NF0047490"/>
<evidence type="ECO:0000313" key="2">
    <source>
        <dbReference type="EMBL" id="KAF0977249.1"/>
    </source>
</evidence>
<dbReference type="VEuPathDB" id="AmoebaDB:NfTy_063500"/>
<name>A0A6A5BWF3_NAEFO</name>
<dbReference type="GeneID" id="68111120"/>
<protein>
    <submittedName>
        <fullName evidence="2">Uncharacterized protein</fullName>
    </submittedName>
</protein>
<dbReference type="GO" id="GO:0000987">
    <property type="term" value="F:cis-regulatory region sequence-specific DNA binding"/>
    <property type="evidence" value="ECO:0007669"/>
    <property type="project" value="TreeGrafter"/>
</dbReference>
<evidence type="ECO:0000256" key="1">
    <source>
        <dbReference type="SAM" id="MobiDB-lite"/>
    </source>
</evidence>
<dbReference type="GO" id="GO:0000981">
    <property type="term" value="F:DNA-binding transcription factor activity, RNA polymerase II-specific"/>
    <property type="evidence" value="ECO:0007669"/>
    <property type="project" value="TreeGrafter"/>
</dbReference>
<proteinExistence type="predicted"/>
<feature type="compositionally biased region" description="Low complexity" evidence="1">
    <location>
        <begin position="229"/>
        <end position="254"/>
    </location>
</feature>
<dbReference type="RefSeq" id="XP_044561962.1">
    <property type="nucleotide sequence ID" value="XM_044707258.1"/>
</dbReference>
<feature type="compositionally biased region" description="Low complexity" evidence="1">
    <location>
        <begin position="1303"/>
        <end position="1318"/>
    </location>
</feature>
<feature type="region of interest" description="Disordered" evidence="1">
    <location>
        <begin position="556"/>
        <end position="578"/>
    </location>
</feature>
<accession>A0A6A5BWF3</accession>
<feature type="region of interest" description="Disordered" evidence="1">
    <location>
        <begin position="1091"/>
        <end position="1119"/>
    </location>
</feature>
<evidence type="ECO:0000313" key="3">
    <source>
        <dbReference type="Proteomes" id="UP000444721"/>
    </source>
</evidence>
<dbReference type="OrthoDB" id="10578202at2759"/>
<sequence>MNSNNNNSTWTTTNIKHSGVMTTRNDDDEIGGGLIEEEHASSSSWTPNSSSSSSPTTKTTTTSEVTFSPTPWCGTTTLTTTPPSPPPSFEYLCDDLYSPLSSPLSSPSIRTLLNSLKSSLSASNQEDDHDDENHPPSPLDPHAFSLDHSQLSKENHSLPSLSSCDGIVQNSATTSTRRSRRSPSSELVSQRRTDTTTSSGQLLSNVVAPSTHCIINSRMMTHTSSSSCNNNITTTNNNNITNNNNNNTTTTNNNNTTTYHQQYKCLNHNNSELNIQRRAFSFINDPNTTLSSNNKNSDILNVLLNDSYLTCVQNKDENHDVKVHEQHSQQHSQQRGLFTSSIDYDGDTEDDPIHFNKRMNLVEIMSGGGHSSNNSHNSTTTTTDHAISNETTIHAFKNSSSSFSTTNSHVIDYYHDLINKLSRLDFGIIYSILSYYLFIIDDWFIYTQLLVYRDERLSRNAAATTTTTTDDVLYRNHSHRNHFHQQQQQQDCKFKNLNKTPNHHHYESSSCTSLIMKMFYGKKYNHLFQVFPSISLNVTNPEFLKYFMSESLSINSNSSNSRNSHNPNNNHNTNGMYSSNSHNSHNINIASSEFNRIQTCHALKSVINNCSHFIANQHFNDLSHLFEFKRLKSFHLPYGFKDDIHLSQLLHKSRKSLESMSVTPMAFDSGVMSSSNATIHRTTTTITTTITTTSTNATIHSRTSPSSSLWWSNDDVHVQTHLTHPSTPHPLQYPNLKSLTLYSKYLNQIDFDKLQLYSLNSLSIYLKYPVIDQNYVSLKNFIQHVVCSPSSSSSSSITDLHFHFNMSHYIQYFTSENHLNSLSLTYCQIPPNYHWNIFTKLNDLTLNITNPLELNHLITKIGHQLKRLYLILDIEEFSSSNSFEHFNDKCPNLQELQLSHVNYSISKHLNQSQSIVRFGCDSALNDLMCIDLLLNIKNLSRLDLKVMVNMYSLIDLVLFRSQKMKSSNSERSNGTTKNDAAITTINGNNGTTTINGTATAGKCSTRDNNNILSSLHLNIECLIQSSAVTTTTCINNTNNNNNNNNNTSNSNSNGQTLHSIVESITTTTRTTRSQSLFNNNYIPPRTLRASTFNSSERMTPMNTFTSDSSSNSGRSTNNSTTITMTHPSSSFPPTLLGRNQFNSLNIHRLELIYREHETISDLSFLTYFKSIEELSIKYGTIYSPLFSQLLSLTSIKKLTLFKTNINHVFLSNKYKVLTFQNIVFIDCHLNSNFLKLLNDYPGMVFEEEKECDSRSGSSSSGITITNTSSSGGLGTSGGGGRGGGGGRSANDGTRSANGEAIMTTIPTTTTTTTTPSTIHDTIRPSKMNHHSSCMMRFNYIMDGYSLHVVGIPKIVVVQDDLHKLQQQESISTTTTTSSSLVSSAASSMNHDDVSCHPSCCIQ</sequence>
<dbReference type="PANTHER" id="PTHR14596:SF72">
    <property type="entry name" value="ZINC FINGER PROTEIN MSN2-RELATED"/>
    <property type="match status" value="1"/>
</dbReference>
<dbReference type="PANTHER" id="PTHR14596">
    <property type="entry name" value="ZINC FINGER PROTEIN"/>
    <property type="match status" value="1"/>
</dbReference>
<organism evidence="2 3">
    <name type="scientific">Naegleria fowleri</name>
    <name type="common">Brain eating amoeba</name>
    <dbReference type="NCBI Taxonomy" id="5763"/>
    <lineage>
        <taxon>Eukaryota</taxon>
        <taxon>Discoba</taxon>
        <taxon>Heterolobosea</taxon>
        <taxon>Tetramitia</taxon>
        <taxon>Eutetramitia</taxon>
        <taxon>Vahlkampfiidae</taxon>
        <taxon>Naegleria</taxon>
    </lineage>
</organism>
<reference evidence="2 3" key="1">
    <citation type="journal article" date="2019" name="Sci. Rep.">
        <title>Nanopore sequencing improves the draft genome of the human pathogenic amoeba Naegleria fowleri.</title>
        <authorList>
            <person name="Liechti N."/>
            <person name="Schurch N."/>
            <person name="Bruggmann R."/>
            <person name="Wittwer M."/>
        </authorList>
    </citation>
    <scope>NUCLEOTIDE SEQUENCE [LARGE SCALE GENOMIC DNA]</scope>
    <source>
        <strain evidence="2 3">ATCC 30894</strain>
    </source>
</reference>